<dbReference type="SUPFAM" id="SSF52540">
    <property type="entry name" value="P-loop containing nucleoside triphosphate hydrolases"/>
    <property type="match status" value="1"/>
</dbReference>
<gene>
    <name evidence="1" type="ORF">BN1050_00487</name>
</gene>
<dbReference type="PATRIC" id="fig|1461583.4.peg.458"/>
<organism evidence="1">
    <name type="scientific">Metalysinibacillus saudimassiliensis</name>
    <dbReference type="NCBI Taxonomy" id="1461583"/>
    <lineage>
        <taxon>Bacteria</taxon>
        <taxon>Bacillati</taxon>
        <taxon>Bacillota</taxon>
        <taxon>Bacilli</taxon>
        <taxon>Bacillales</taxon>
        <taxon>Caryophanaceae</taxon>
        <taxon>Metalysinibacillus</taxon>
    </lineage>
</organism>
<evidence type="ECO:0000313" key="1">
    <source>
        <dbReference type="EMBL" id="CEA00155.1"/>
    </source>
</evidence>
<name>A0A078M1X3_9BACL</name>
<protein>
    <submittedName>
        <fullName evidence="1">Uncharacterized protein</fullName>
    </submittedName>
</protein>
<dbReference type="EMBL" id="LN483073">
    <property type="protein sequence ID" value="CEA00155.1"/>
    <property type="molecule type" value="Genomic_DNA"/>
</dbReference>
<dbReference type="InterPro" id="IPR027417">
    <property type="entry name" value="P-loop_NTPase"/>
</dbReference>
<dbReference type="AlphaFoldDB" id="A0A078M1X3"/>
<sequence length="1095" mass="125500">MSIYQPSINIKYDLGKAELFNMFVPNTSQLSIIASILEGILKSEEKSHTIVGPYGAGKSLVGALTGTLLTANKRSKVTKQFIEDVKLVTPSMQSIYEDLLLTTKQRWLPIAITGRSGDFEDLIITSITEQLHEQGIEIAMQTEAKQMQAVITRWRDEYPSTYQQFTALLTQEVASFEESLLKEDEQTMEQFKSYYSELTAGAVFVAQHEVPFIEQIENISKQLQRKKAGIVIIFDEFGRFLQSVASDNVNTTMQAIQDLAEFVNRSNNMGLITITHTGLQQYFANTSFDKEELERVIKRFVEHRLESDSATFYRAAHKMLVTDKSYEISDAYIEQEHHNIAKYNLFPELTPEEREGAIIKGCYPVHSLAISMLPALSNTLGQNDRTLYAFLANFSKIAPTGNRYHVDELFSYFYPDQATLYAVEELKYYRLAASYKLTPTSMAIVKAITLLNIVNSLYLVDVAFLSYALGSTENEVQQAIDELERTKLLRFNIFAETYELYIGSAVDIATVCEQRKLATPITVQLREKALTQTLDTLFYLPYKYNNLKSMTRFITNVVKINPQEDLLSTSLDGELVYALFTDEQRKNNFITKIESQPSKILLYCISQINTAKFIDLVDDYIILEMLAEDKELLASDANLKVELAIEIQSKRYEIKREIDKLQQFKASQQWFSNGQELPPFTSQIQLEDWLSDKMFEQFAHTPVIRNEMFNKANIPNVQRKAAITTLDTILEETFDGTFETKGFGPDYLLQATVLKRQGYDCTDFTKLTPELQEVRSRLLQHIEENPKGKILDLFMILLGKDFGIRPPLVPLLVGALLKDRWGEMVFYSNGFAVYTLTAENLYDILEQKVTMYEYEVYELNEQDKATLTHLNELFFSTNVLLQPNRLFNKLIGWLRELPKFTQLTVQQSELAIEFKEAIRLSEVDALLALQQLQAFTLNQLQEVKRELEQFIPHIKAIIQEQAIEALGLYEDNSEALEAGMRNSPEFAKIVELWRNEQDWLAYSITQLVSIQVEDWSDVTHETYLTTLLQIKDITHEDDAIRIIVGDQVINTVSELELSTKGKVIYNQVSRIIGAGGRTLTPDEVKYILFKVLQEQ</sequence>
<dbReference type="HOGENOM" id="CLU_008329_0_0_9"/>
<proteinExistence type="predicted"/>
<reference evidence="1" key="1">
    <citation type="submission" date="2014-07" db="EMBL/GenBank/DDBJ databases">
        <authorList>
            <person name="Urmite Genomes Urmite Genomes"/>
        </authorList>
    </citation>
    <scope>NUCLEOTIDE SEQUENCE</scope>
    <source>
        <strain evidence="1">13S34_air</strain>
    </source>
</reference>
<accession>A0A078M1X3</accession>